<evidence type="ECO:0000256" key="6">
    <source>
        <dbReference type="SAM" id="Phobius"/>
    </source>
</evidence>
<accession>A0A1G6N5T1</accession>
<evidence type="ECO:0000313" key="8">
    <source>
        <dbReference type="Proteomes" id="UP000199417"/>
    </source>
</evidence>
<keyword evidence="5 6" id="KW-0472">Membrane</keyword>
<keyword evidence="8" id="KW-1185">Reference proteome</keyword>
<dbReference type="Pfam" id="PF01810">
    <property type="entry name" value="LysE"/>
    <property type="match status" value="1"/>
</dbReference>
<keyword evidence="2" id="KW-1003">Cell membrane</keyword>
<dbReference type="PANTHER" id="PTHR30086:SF20">
    <property type="entry name" value="ARGININE EXPORTER PROTEIN ARGO-RELATED"/>
    <property type="match status" value="1"/>
</dbReference>
<name>A0A1G6N5T1_9NOCA</name>
<dbReference type="GO" id="GO:0015171">
    <property type="term" value="F:amino acid transmembrane transporter activity"/>
    <property type="evidence" value="ECO:0007669"/>
    <property type="project" value="TreeGrafter"/>
</dbReference>
<feature type="transmembrane region" description="Helical" evidence="6">
    <location>
        <begin position="186"/>
        <end position="204"/>
    </location>
</feature>
<evidence type="ECO:0000256" key="5">
    <source>
        <dbReference type="ARBA" id="ARBA00023136"/>
    </source>
</evidence>
<dbReference type="PANTHER" id="PTHR30086">
    <property type="entry name" value="ARGININE EXPORTER PROTEIN ARGO"/>
    <property type="match status" value="1"/>
</dbReference>
<keyword evidence="4 6" id="KW-1133">Transmembrane helix</keyword>
<evidence type="ECO:0000256" key="1">
    <source>
        <dbReference type="ARBA" id="ARBA00004651"/>
    </source>
</evidence>
<evidence type="ECO:0000313" key="7">
    <source>
        <dbReference type="EMBL" id="SDC63193.1"/>
    </source>
</evidence>
<protein>
    <submittedName>
        <fullName evidence="7">Threonine/homoserine/homoserine lactone efflux protein</fullName>
    </submittedName>
</protein>
<reference evidence="7 8" key="1">
    <citation type="submission" date="2016-10" db="EMBL/GenBank/DDBJ databases">
        <authorList>
            <person name="de Groot N.N."/>
        </authorList>
    </citation>
    <scope>NUCLEOTIDE SEQUENCE [LARGE SCALE GENOMIC DNA]</scope>
    <source>
        <strain evidence="7 8">JCM 11308</strain>
    </source>
</reference>
<dbReference type="InterPro" id="IPR001123">
    <property type="entry name" value="LeuE-type"/>
</dbReference>
<feature type="transmembrane region" description="Helical" evidence="6">
    <location>
        <begin position="154"/>
        <end position="174"/>
    </location>
</feature>
<dbReference type="AlphaFoldDB" id="A0A1G6N5T1"/>
<gene>
    <name evidence="7" type="ORF">SAMN05444580_101439</name>
</gene>
<evidence type="ECO:0000256" key="3">
    <source>
        <dbReference type="ARBA" id="ARBA00022692"/>
    </source>
</evidence>
<dbReference type="Proteomes" id="UP000199417">
    <property type="component" value="Unassembled WGS sequence"/>
</dbReference>
<keyword evidence="3 6" id="KW-0812">Transmembrane</keyword>
<comment type="subcellular location">
    <subcellularLocation>
        <location evidence="1">Cell membrane</location>
        <topology evidence="1">Multi-pass membrane protein</topology>
    </subcellularLocation>
</comment>
<dbReference type="RefSeq" id="WP_072845479.1">
    <property type="nucleotide sequence ID" value="NZ_FNAB01000001.1"/>
</dbReference>
<organism evidence="7 8">
    <name type="scientific">Rhodococcus tukisamuensis</name>
    <dbReference type="NCBI Taxonomy" id="168276"/>
    <lineage>
        <taxon>Bacteria</taxon>
        <taxon>Bacillati</taxon>
        <taxon>Actinomycetota</taxon>
        <taxon>Actinomycetes</taxon>
        <taxon>Mycobacteriales</taxon>
        <taxon>Nocardiaceae</taxon>
        <taxon>Rhodococcus</taxon>
    </lineage>
</organism>
<sequence length="206" mass="20372">MTAATLLSFAGVCLLLSIMPGPDSFLVLRYSVGGTRPGLAAAAGVAVGSLVWAAVVALGLAALLEQSATAYRALKIAGGLYLVYLGVRALLRRRAVGGGPAEPVAVSTGSAFGAGVLSCALNPKVGLFYLAVVPQFLGHVTFGAAMTLGAVEAVVALLVMGGFAVAASRLVTLLRRPRVSARLESASAGILAALGVGTLVSAAGPA</sequence>
<feature type="transmembrane region" description="Helical" evidence="6">
    <location>
        <begin position="73"/>
        <end position="91"/>
    </location>
</feature>
<feature type="transmembrane region" description="Helical" evidence="6">
    <location>
        <begin position="39"/>
        <end position="61"/>
    </location>
</feature>
<dbReference type="EMBL" id="FNAB01000001">
    <property type="protein sequence ID" value="SDC63193.1"/>
    <property type="molecule type" value="Genomic_DNA"/>
</dbReference>
<evidence type="ECO:0000256" key="4">
    <source>
        <dbReference type="ARBA" id="ARBA00022989"/>
    </source>
</evidence>
<proteinExistence type="predicted"/>
<evidence type="ECO:0000256" key="2">
    <source>
        <dbReference type="ARBA" id="ARBA00022475"/>
    </source>
</evidence>
<dbReference type="GO" id="GO:0005886">
    <property type="term" value="C:plasma membrane"/>
    <property type="evidence" value="ECO:0007669"/>
    <property type="project" value="UniProtKB-SubCell"/>
</dbReference>